<dbReference type="EMBL" id="JARKIE010000128">
    <property type="protein sequence ID" value="KAJ7679762.1"/>
    <property type="molecule type" value="Genomic_DNA"/>
</dbReference>
<reference evidence="1" key="1">
    <citation type="submission" date="2023-03" db="EMBL/GenBank/DDBJ databases">
        <title>Massive genome expansion in bonnet fungi (Mycena s.s.) driven by repeated elements and novel gene families across ecological guilds.</title>
        <authorList>
            <consortium name="Lawrence Berkeley National Laboratory"/>
            <person name="Harder C.B."/>
            <person name="Miyauchi S."/>
            <person name="Viragh M."/>
            <person name="Kuo A."/>
            <person name="Thoen E."/>
            <person name="Andreopoulos B."/>
            <person name="Lu D."/>
            <person name="Skrede I."/>
            <person name="Drula E."/>
            <person name="Henrissat B."/>
            <person name="Morin E."/>
            <person name="Kohler A."/>
            <person name="Barry K."/>
            <person name="LaButti K."/>
            <person name="Morin E."/>
            <person name="Salamov A."/>
            <person name="Lipzen A."/>
            <person name="Mereny Z."/>
            <person name="Hegedus B."/>
            <person name="Baldrian P."/>
            <person name="Stursova M."/>
            <person name="Weitz H."/>
            <person name="Taylor A."/>
            <person name="Grigoriev I.V."/>
            <person name="Nagy L.G."/>
            <person name="Martin F."/>
            <person name="Kauserud H."/>
        </authorList>
    </citation>
    <scope>NUCLEOTIDE SEQUENCE</scope>
    <source>
        <strain evidence="1">CBHHK067</strain>
    </source>
</reference>
<name>A0AAD7D563_MYCRO</name>
<proteinExistence type="predicted"/>
<protein>
    <submittedName>
        <fullName evidence="1">Uncharacterized protein</fullName>
    </submittedName>
</protein>
<keyword evidence="2" id="KW-1185">Reference proteome</keyword>
<comment type="caution">
    <text evidence="1">The sequence shown here is derived from an EMBL/GenBank/DDBJ whole genome shotgun (WGS) entry which is preliminary data.</text>
</comment>
<evidence type="ECO:0000313" key="2">
    <source>
        <dbReference type="Proteomes" id="UP001221757"/>
    </source>
</evidence>
<organism evidence="1 2">
    <name type="scientific">Mycena rosella</name>
    <name type="common">Pink bonnet</name>
    <name type="synonym">Agaricus rosellus</name>
    <dbReference type="NCBI Taxonomy" id="1033263"/>
    <lineage>
        <taxon>Eukaryota</taxon>
        <taxon>Fungi</taxon>
        <taxon>Dikarya</taxon>
        <taxon>Basidiomycota</taxon>
        <taxon>Agaricomycotina</taxon>
        <taxon>Agaricomycetes</taxon>
        <taxon>Agaricomycetidae</taxon>
        <taxon>Agaricales</taxon>
        <taxon>Marasmiineae</taxon>
        <taxon>Mycenaceae</taxon>
        <taxon>Mycena</taxon>
    </lineage>
</organism>
<sequence length="160" mass="17603">MRPRSPLDGGVMCPVGVAGMTIAARLPPSPAAGEPFAWDAPLIYARAQVVVRAGKRSRSFPQRIGPDFRALRAYAGWVIKQLQRYPTAFVELHRTKGTAAVREHFLSEFKRSEEGTTPVYVRWVIRQIEGETAAFVECCRNEGIAGCRSASPHVSHGVDL</sequence>
<dbReference type="AlphaFoldDB" id="A0AAD7D563"/>
<evidence type="ECO:0000313" key="1">
    <source>
        <dbReference type="EMBL" id="KAJ7679762.1"/>
    </source>
</evidence>
<accession>A0AAD7D563</accession>
<dbReference type="Proteomes" id="UP001221757">
    <property type="component" value="Unassembled WGS sequence"/>
</dbReference>
<gene>
    <name evidence="1" type="ORF">B0H17DRAFT_1206409</name>
</gene>